<dbReference type="SMART" id="SM00839">
    <property type="entry name" value="ELFV_dehydrog"/>
    <property type="match status" value="1"/>
</dbReference>
<dbReference type="FunFam" id="1.10.285.10:FF:000001">
    <property type="entry name" value="Glutamate dehydrogenase"/>
    <property type="match status" value="1"/>
</dbReference>
<dbReference type="InterPro" id="IPR001736">
    <property type="entry name" value="PLipase_D/transphosphatidylase"/>
</dbReference>
<dbReference type="CDD" id="cd09137">
    <property type="entry name" value="PLDc_PGS1_euk_2"/>
    <property type="match status" value="1"/>
</dbReference>
<organism evidence="9 10">
    <name type="scientific">Tremella mesenterica</name>
    <name type="common">Jelly fungus</name>
    <dbReference type="NCBI Taxonomy" id="5217"/>
    <lineage>
        <taxon>Eukaryota</taxon>
        <taxon>Fungi</taxon>
        <taxon>Dikarya</taxon>
        <taxon>Basidiomycota</taxon>
        <taxon>Agaricomycotina</taxon>
        <taxon>Tremellomycetes</taxon>
        <taxon>Tremellales</taxon>
        <taxon>Tremellaceae</taxon>
        <taxon>Tremella</taxon>
    </lineage>
</organism>
<feature type="region of interest" description="Disordered" evidence="6">
    <location>
        <begin position="897"/>
        <end position="943"/>
    </location>
</feature>
<evidence type="ECO:0000256" key="4">
    <source>
        <dbReference type="ARBA" id="ARBA00023002"/>
    </source>
</evidence>
<evidence type="ECO:0000256" key="2">
    <source>
        <dbReference type="ARBA" id="ARBA00011643"/>
    </source>
</evidence>
<dbReference type="PROSITE" id="PS00074">
    <property type="entry name" value="GLFV_DEHYDROGENASE"/>
    <property type="match status" value="1"/>
</dbReference>
<comment type="subunit">
    <text evidence="2">Homohexamer.</text>
</comment>
<dbReference type="Gene3D" id="1.10.285.10">
    <property type="entry name" value="Glutamate Dehydrogenase, chain A, domain 3"/>
    <property type="match status" value="2"/>
</dbReference>
<dbReference type="GO" id="GO:0006537">
    <property type="term" value="P:glutamate biosynthetic process"/>
    <property type="evidence" value="ECO:0007669"/>
    <property type="project" value="TreeGrafter"/>
</dbReference>
<dbReference type="InterPro" id="IPR033524">
    <property type="entry name" value="Glu/Leu/Phe/Val_DH_AS"/>
</dbReference>
<evidence type="ECO:0000256" key="1">
    <source>
        <dbReference type="ARBA" id="ARBA00006382"/>
    </source>
</evidence>
<feature type="compositionally biased region" description="Polar residues" evidence="6">
    <location>
        <begin position="918"/>
        <end position="943"/>
    </location>
</feature>
<dbReference type="FunCoup" id="A0A4Q1BJD4">
    <property type="interactions" value="537"/>
</dbReference>
<dbReference type="Gene3D" id="3.40.50.10860">
    <property type="entry name" value="Leucine Dehydrogenase, chain A, domain 1"/>
    <property type="match status" value="1"/>
</dbReference>
<comment type="caution">
    <text evidence="9">The sequence shown here is derived from an EMBL/GenBank/DDBJ whole genome shotgun (WGS) entry which is preliminary data.</text>
</comment>
<evidence type="ECO:0000313" key="10">
    <source>
        <dbReference type="Proteomes" id="UP000289152"/>
    </source>
</evidence>
<dbReference type="InterPro" id="IPR036291">
    <property type="entry name" value="NAD(P)-bd_dom_sf"/>
</dbReference>
<proteinExistence type="inferred from homology"/>
<dbReference type="EC" id="1.4.1.4" evidence="3"/>
<keyword evidence="4 5" id="KW-0560">Oxidoreductase</keyword>
<dbReference type="VEuPathDB" id="FungiDB:TREMEDRAFT_40191"/>
<dbReference type="PANTHER" id="PTHR43571:SF1">
    <property type="entry name" value="NADP-SPECIFIC GLUTAMATE DEHYDROGENASE 1-RELATED"/>
    <property type="match status" value="1"/>
</dbReference>
<accession>A0A4Q1BJD4</accession>
<keyword evidence="10" id="KW-1185">Reference proteome</keyword>
<dbReference type="InterPro" id="IPR006095">
    <property type="entry name" value="Glu/Leu/Phe/Val/Trp_DH"/>
</dbReference>
<dbReference type="OrthoDB" id="6718861at2759"/>
<dbReference type="PANTHER" id="PTHR43571">
    <property type="entry name" value="NADP-SPECIFIC GLUTAMATE DEHYDROGENASE 1-RELATED"/>
    <property type="match status" value="1"/>
</dbReference>
<feature type="region of interest" description="Disordered" evidence="6">
    <location>
        <begin position="1086"/>
        <end position="1127"/>
    </location>
</feature>
<evidence type="ECO:0000256" key="3">
    <source>
        <dbReference type="ARBA" id="ARBA00012907"/>
    </source>
</evidence>
<dbReference type="AlphaFoldDB" id="A0A4Q1BJD4"/>
<dbReference type="InterPro" id="IPR050724">
    <property type="entry name" value="Glu_Leu_Phe_Val_DH"/>
</dbReference>
<comment type="similarity">
    <text evidence="1 5">Belongs to the Glu/Leu/Phe/Val dehydrogenases family.</text>
</comment>
<dbReference type="NCBIfam" id="NF006929">
    <property type="entry name" value="PRK09414.1"/>
    <property type="match status" value="1"/>
</dbReference>
<feature type="region of interest" description="Disordered" evidence="6">
    <location>
        <begin position="780"/>
        <end position="824"/>
    </location>
</feature>
<dbReference type="STRING" id="5217.A0A4Q1BJD4"/>
<dbReference type="InParanoid" id="A0A4Q1BJD4"/>
<sequence>MANLAPEPEFQQAVNEITVTLEPFLAKHPEYRKALEVVQIPERILQFRVTWEKDDGSLAVNRGYRVQFNSALGPYKGGLRLHPTVNLSILKFLGFEQIFKNALTGLMMGGGKGGSDFDPKGKTDNEIRKFCYAFMQELSRHIGADTDVPAGDIGTGGREIGFMFGAYKKYRNEFVGVLTGKGANWGGSFIRPEATGYGLVYYVTEMLRDLDSTDWKNKRVLISGAGNVAQYAALKAIQLGGIVLSLSDSTGTLLASDPQGFLAADIADIAQIKLERKSLTAFSGAGKYTWHEGKRPWTLVKEADVALPSATQNEVSGEEAKALLKAGVRYIAEGSNMGCTQEAIDVFEDSRKSITSLQETKGICYYAPGKAANCGGVAVSGLEMAQNSQRLKWTPEEVDAKLKEIMINCYNTCRHTAIEYAEGGVVPSLVAGANIAGFVKVANAMKDQGDWCSFRTSSGGVQHHALTSSLRFPSFISLAPLSLSSATRSTSGTSPIGKFFKKISSSQTRPFTSVLGQRTFQRLTRGNRPRVRIRYHHSDSPPSFDGLYKTLSETLPCFPTRGDEIDLISSPKEFYDELLNMLRRGKRRVVISSLYIGTEEEELIKSLESLLSSQPHLRMTIILDYHRSTRLSPTSSSNAPSTAHMLLPLVRAYGDRCEVWLYRSPNLRGVMEMIVPERYDEGWGTWHGKWYAVDDEVILSGANLARSYFTNRQDRYIHFRSHPSLLSYLSSLTRLYTNYSYRLSPSLPPSVNKLYSVPLPQPIRTPLSISPPVSSLISPPLSTSASSPVPPEFAAPSSSSNQHPALTHAPHPTPPSDSSAALIWPTPSVHPRHFGPHALATLTALQNTWRTSNASRSRRVDADTYVWPVIQAGVLGMREEEKAMELVWDAVRDSHIASSSRSPSKVKTSTSLTSSITNGDSIQNDSSTQVKLQDVSQDSEGLSPTKRNIQVDLTSGYFALFPAYKKSIINSPAPVRIIAASPRANGFYGSKGISRLIPEGYTFLERNFWRDCLLAGRVWRDRKEQVLKDKISGQTSNLVNNDETKSSGGKTETLGKEQKWEGVRLREWEKEGWTYHSKGLWITSSEESNDLRKPPKGIKTKLNDSSEKNNSVNDEDSGSRPVGLSEQNVKLNKKSTFDPFFTFIGSSNLSTRSLNLDTELSLFISTSSPILRRSLGKELRALDVHARDVNEDTWDRKDRKVSFLAKLLVFLGVEGML</sequence>
<feature type="compositionally biased region" description="Low complexity" evidence="6">
    <location>
        <begin position="898"/>
        <end position="917"/>
    </location>
</feature>
<dbReference type="SUPFAM" id="SSF51735">
    <property type="entry name" value="NAD(P)-binding Rossmann-fold domains"/>
    <property type="match status" value="1"/>
</dbReference>
<gene>
    <name evidence="9" type="ORF">M231_05004</name>
</gene>
<name>A0A4Q1BJD4_TREME</name>
<dbReference type="FunFam" id="3.40.50.10860:FF:000002">
    <property type="entry name" value="Glutamate dehydrogenase"/>
    <property type="match status" value="1"/>
</dbReference>
<evidence type="ECO:0000259" key="8">
    <source>
        <dbReference type="SMART" id="SM00839"/>
    </source>
</evidence>
<dbReference type="FunFam" id="3.40.50.720:FF:000030">
    <property type="entry name" value="Glutamate dehydrogenase"/>
    <property type="match status" value="1"/>
</dbReference>
<dbReference type="EMBL" id="SDIL01000061">
    <property type="protein sequence ID" value="RXK37755.1"/>
    <property type="molecule type" value="Genomic_DNA"/>
</dbReference>
<dbReference type="Gene3D" id="3.40.50.720">
    <property type="entry name" value="NAD(P)-binding Rossmann-like Domain"/>
    <property type="match status" value="1"/>
</dbReference>
<feature type="domain" description="Glutamate/phenylalanine/leucine/valine/L-tryptophan dehydrogenase C-terminal" evidence="8">
    <location>
        <begin position="188"/>
        <end position="449"/>
    </location>
</feature>
<dbReference type="Proteomes" id="UP000289152">
    <property type="component" value="Unassembled WGS sequence"/>
</dbReference>
<feature type="compositionally biased region" description="Polar residues" evidence="6">
    <location>
        <begin position="1036"/>
        <end position="1050"/>
    </location>
</feature>
<dbReference type="CDD" id="cd05313">
    <property type="entry name" value="NAD_bind_2_Glu_DH"/>
    <property type="match status" value="1"/>
</dbReference>
<reference evidence="9 10" key="1">
    <citation type="submission" date="2016-06" db="EMBL/GenBank/DDBJ databases">
        <title>Evolution of pathogenesis and genome organization in the Tremellales.</title>
        <authorList>
            <person name="Cuomo C."/>
            <person name="Litvintseva A."/>
            <person name="Heitman J."/>
            <person name="Chen Y."/>
            <person name="Sun S."/>
            <person name="Springer D."/>
            <person name="Dromer F."/>
            <person name="Young S."/>
            <person name="Zeng Q."/>
            <person name="Chapman S."/>
            <person name="Gujja S."/>
            <person name="Saif S."/>
            <person name="Birren B."/>
        </authorList>
    </citation>
    <scope>NUCLEOTIDE SEQUENCE [LARGE SCALE GENOMIC DNA]</scope>
    <source>
        <strain evidence="9 10">ATCC 28783</strain>
    </source>
</reference>
<dbReference type="InterPro" id="IPR033922">
    <property type="entry name" value="NAD_bind_Glu_DH"/>
</dbReference>
<feature type="region of interest" description="Disordered" evidence="6">
    <location>
        <begin position="1036"/>
        <end position="1058"/>
    </location>
</feature>
<evidence type="ECO:0000256" key="6">
    <source>
        <dbReference type="SAM" id="MobiDB-lite"/>
    </source>
</evidence>
<dbReference type="GO" id="GO:0005829">
    <property type="term" value="C:cytosol"/>
    <property type="evidence" value="ECO:0007669"/>
    <property type="project" value="TreeGrafter"/>
</dbReference>
<dbReference type="InterPro" id="IPR046346">
    <property type="entry name" value="Aminoacid_DH-like_N_sf"/>
</dbReference>
<dbReference type="GO" id="GO:0004354">
    <property type="term" value="F:glutamate dehydrogenase (NADP+) activity"/>
    <property type="evidence" value="ECO:0007669"/>
    <property type="project" value="UniProtKB-EC"/>
</dbReference>
<dbReference type="VEuPathDB" id="FungiDB:TREMEDRAFT_45051"/>
<dbReference type="SUPFAM" id="SSF56024">
    <property type="entry name" value="Phospholipase D/nuclease"/>
    <property type="match status" value="1"/>
</dbReference>
<feature type="domain" description="PLD phosphodiesterase" evidence="7">
    <location>
        <begin position="682"/>
        <end position="708"/>
    </location>
</feature>
<evidence type="ECO:0000259" key="7">
    <source>
        <dbReference type="SMART" id="SM00155"/>
    </source>
</evidence>
<dbReference type="SUPFAM" id="SSF53223">
    <property type="entry name" value="Aminoacid dehydrogenase-like, N-terminal domain"/>
    <property type="match status" value="1"/>
</dbReference>
<evidence type="ECO:0000256" key="5">
    <source>
        <dbReference type="RuleBase" id="RU004417"/>
    </source>
</evidence>
<dbReference type="InterPro" id="IPR006096">
    <property type="entry name" value="Glu/Leu/Phe/Val/Trp_DH_C"/>
</dbReference>
<dbReference type="InterPro" id="IPR006097">
    <property type="entry name" value="Glu/Leu/Phe/Val/Trp_DH_dimer"/>
</dbReference>
<dbReference type="CDD" id="cd09135">
    <property type="entry name" value="PLDc_PGS1_euk_1"/>
    <property type="match status" value="1"/>
</dbReference>
<feature type="domain" description="PLD phosphodiesterase" evidence="7">
    <location>
        <begin position="1071"/>
        <end position="1153"/>
    </location>
</feature>
<evidence type="ECO:0000313" key="9">
    <source>
        <dbReference type="EMBL" id="RXK37755.1"/>
    </source>
</evidence>
<dbReference type="PRINTS" id="PR00082">
    <property type="entry name" value="GLFDHDRGNASE"/>
</dbReference>
<dbReference type="Gene3D" id="3.30.870.10">
    <property type="entry name" value="Endonuclease Chain A"/>
    <property type="match status" value="2"/>
</dbReference>
<dbReference type="Pfam" id="PF02812">
    <property type="entry name" value="ELFV_dehydrog_N"/>
    <property type="match status" value="1"/>
</dbReference>
<protein>
    <recommendedName>
        <fullName evidence="3">glutamate dehydrogenase (NADP(+))</fullName>
        <ecNumber evidence="3">1.4.1.4</ecNumber>
    </recommendedName>
</protein>
<dbReference type="SMART" id="SM00155">
    <property type="entry name" value="PLDc"/>
    <property type="match status" value="2"/>
</dbReference>
<dbReference type="Pfam" id="PF00208">
    <property type="entry name" value="ELFV_dehydrog"/>
    <property type="match status" value="1"/>
</dbReference>